<keyword evidence="6" id="KW-0862">Zinc</keyword>
<keyword evidence="4" id="KW-0677">Repeat</keyword>
<comment type="caution">
    <text evidence="13">The sequence shown here is derived from an EMBL/GenBank/DDBJ whole genome shotgun (WGS) entry which is preliminary data.</text>
</comment>
<keyword evidence="7" id="KW-0805">Transcription regulation</keyword>
<sequence length="205" mass="23701">MHTGERPYQCEHCHLAFKQTGHLNRHLRIHTGERPFQCHLCPMDFTRKYLLVRHLETHTGKDSPSGLMVFTPVLTVMAVSEKTKLVSVPLHHGQPDPPGSDEGLHLKRCLVCGYTTPFKQRMQCHQRIHTGERPHKRRYCSRAFKQTAHLTEHVHIHTGERPFQCHLCPMNFTRQSTLMRHLAIHRGRTALPDNACTCSERNSNV</sequence>
<dbReference type="PANTHER" id="PTHR24381:SF393">
    <property type="entry name" value="CHROMATIN-LINKED ADAPTOR FOR MSL PROTEINS, ISOFORM B"/>
    <property type="match status" value="1"/>
</dbReference>
<evidence type="ECO:0000256" key="7">
    <source>
        <dbReference type="ARBA" id="ARBA00023015"/>
    </source>
</evidence>
<dbReference type="GO" id="GO:0008270">
    <property type="term" value="F:zinc ion binding"/>
    <property type="evidence" value="ECO:0007669"/>
    <property type="project" value="UniProtKB-KW"/>
</dbReference>
<evidence type="ECO:0000256" key="2">
    <source>
        <dbReference type="ARBA" id="ARBA00006991"/>
    </source>
</evidence>
<feature type="domain" description="C2H2-type" evidence="12">
    <location>
        <begin position="163"/>
        <end position="190"/>
    </location>
</feature>
<evidence type="ECO:0000313" key="13">
    <source>
        <dbReference type="EMBL" id="KAH7932495.1"/>
    </source>
</evidence>
<evidence type="ECO:0000256" key="11">
    <source>
        <dbReference type="PROSITE-ProRule" id="PRU00042"/>
    </source>
</evidence>
<dbReference type="SMART" id="SM00355">
    <property type="entry name" value="ZnF_C2H2"/>
    <property type="match status" value="5"/>
</dbReference>
<evidence type="ECO:0000256" key="4">
    <source>
        <dbReference type="ARBA" id="ARBA00022737"/>
    </source>
</evidence>
<dbReference type="FunFam" id="3.30.160.60:FF:002343">
    <property type="entry name" value="Zinc finger protein 33A"/>
    <property type="match status" value="2"/>
</dbReference>
<gene>
    <name evidence="13" type="ORF">HPB51_029256</name>
</gene>
<feature type="domain" description="C2H2-type" evidence="12">
    <location>
        <begin position="107"/>
        <end position="134"/>
    </location>
</feature>
<keyword evidence="10" id="KW-0539">Nucleus</keyword>
<dbReference type="Gene3D" id="3.30.160.60">
    <property type="entry name" value="Classic Zinc Finger"/>
    <property type="match status" value="5"/>
</dbReference>
<feature type="domain" description="C2H2-type" evidence="12">
    <location>
        <begin position="135"/>
        <end position="162"/>
    </location>
</feature>
<dbReference type="PROSITE" id="PS00028">
    <property type="entry name" value="ZINC_FINGER_C2H2_1"/>
    <property type="match status" value="3"/>
</dbReference>
<dbReference type="GO" id="GO:0005634">
    <property type="term" value="C:nucleus"/>
    <property type="evidence" value="ECO:0007669"/>
    <property type="project" value="UniProtKB-SubCell"/>
</dbReference>
<keyword evidence="14" id="KW-1185">Reference proteome</keyword>
<evidence type="ECO:0000259" key="12">
    <source>
        <dbReference type="PROSITE" id="PS50157"/>
    </source>
</evidence>
<reference evidence="13" key="1">
    <citation type="journal article" date="2020" name="Cell">
        <title>Large-Scale Comparative Analyses of Tick Genomes Elucidate Their Genetic Diversity and Vector Capacities.</title>
        <authorList>
            <consortium name="Tick Genome and Microbiome Consortium (TIGMIC)"/>
            <person name="Jia N."/>
            <person name="Wang J."/>
            <person name="Shi W."/>
            <person name="Du L."/>
            <person name="Sun Y."/>
            <person name="Zhan W."/>
            <person name="Jiang J.F."/>
            <person name="Wang Q."/>
            <person name="Zhang B."/>
            <person name="Ji P."/>
            <person name="Bell-Sakyi L."/>
            <person name="Cui X.M."/>
            <person name="Yuan T.T."/>
            <person name="Jiang B.G."/>
            <person name="Yang W.F."/>
            <person name="Lam T.T."/>
            <person name="Chang Q.C."/>
            <person name="Ding S.J."/>
            <person name="Wang X.J."/>
            <person name="Zhu J.G."/>
            <person name="Ruan X.D."/>
            <person name="Zhao L."/>
            <person name="Wei J.T."/>
            <person name="Ye R.Z."/>
            <person name="Que T.C."/>
            <person name="Du C.H."/>
            <person name="Zhou Y.H."/>
            <person name="Cheng J.X."/>
            <person name="Dai P.F."/>
            <person name="Guo W.B."/>
            <person name="Han X.H."/>
            <person name="Huang E.J."/>
            <person name="Li L.F."/>
            <person name="Wei W."/>
            <person name="Gao Y.C."/>
            <person name="Liu J.Z."/>
            <person name="Shao H.Z."/>
            <person name="Wang X."/>
            <person name="Wang C.C."/>
            <person name="Yang T.C."/>
            <person name="Huo Q.B."/>
            <person name="Li W."/>
            <person name="Chen H.Y."/>
            <person name="Chen S.E."/>
            <person name="Zhou L.G."/>
            <person name="Ni X.B."/>
            <person name="Tian J.H."/>
            <person name="Sheng Y."/>
            <person name="Liu T."/>
            <person name="Pan Y.S."/>
            <person name="Xia L.Y."/>
            <person name="Li J."/>
            <person name="Zhao F."/>
            <person name="Cao W.C."/>
        </authorList>
    </citation>
    <scope>NUCLEOTIDE SEQUENCE</scope>
    <source>
        <strain evidence="13">Rmic-2018</strain>
    </source>
</reference>
<protein>
    <recommendedName>
        <fullName evidence="12">C2H2-type domain-containing protein</fullName>
    </recommendedName>
</protein>
<evidence type="ECO:0000256" key="3">
    <source>
        <dbReference type="ARBA" id="ARBA00022723"/>
    </source>
</evidence>
<dbReference type="AlphaFoldDB" id="A0A9J6CVE0"/>
<reference evidence="13" key="2">
    <citation type="submission" date="2021-09" db="EMBL/GenBank/DDBJ databases">
        <authorList>
            <person name="Jia N."/>
            <person name="Wang J."/>
            <person name="Shi W."/>
            <person name="Du L."/>
            <person name="Sun Y."/>
            <person name="Zhan W."/>
            <person name="Jiang J."/>
            <person name="Wang Q."/>
            <person name="Zhang B."/>
            <person name="Ji P."/>
            <person name="Sakyi L.B."/>
            <person name="Cui X."/>
            <person name="Yuan T."/>
            <person name="Jiang B."/>
            <person name="Yang W."/>
            <person name="Lam T.T.-Y."/>
            <person name="Chang Q."/>
            <person name="Ding S."/>
            <person name="Wang X."/>
            <person name="Zhu J."/>
            <person name="Ruan X."/>
            <person name="Zhao L."/>
            <person name="Wei J."/>
            <person name="Que T."/>
            <person name="Du C."/>
            <person name="Cheng J."/>
            <person name="Dai P."/>
            <person name="Han X."/>
            <person name="Huang E."/>
            <person name="Gao Y."/>
            <person name="Liu J."/>
            <person name="Shao H."/>
            <person name="Ye R."/>
            <person name="Li L."/>
            <person name="Wei W."/>
            <person name="Wang X."/>
            <person name="Wang C."/>
            <person name="Huo Q."/>
            <person name="Li W."/>
            <person name="Guo W."/>
            <person name="Chen H."/>
            <person name="Chen S."/>
            <person name="Zhou L."/>
            <person name="Zhou L."/>
            <person name="Ni X."/>
            <person name="Tian J."/>
            <person name="Zhou Y."/>
            <person name="Sheng Y."/>
            <person name="Liu T."/>
            <person name="Pan Y."/>
            <person name="Xia L."/>
            <person name="Li J."/>
            <person name="Zhao F."/>
            <person name="Cao W."/>
        </authorList>
    </citation>
    <scope>NUCLEOTIDE SEQUENCE</scope>
    <source>
        <strain evidence="13">Rmic-2018</strain>
        <tissue evidence="13">Larvae</tissue>
    </source>
</reference>
<comment type="similarity">
    <text evidence="2">Belongs to the krueppel C2H2-type zinc-finger protein family.</text>
</comment>
<dbReference type="FunFam" id="3.30.160.60:FF:000870">
    <property type="entry name" value="zinc finger protein 197 isoform X1"/>
    <property type="match status" value="1"/>
</dbReference>
<evidence type="ECO:0000256" key="1">
    <source>
        <dbReference type="ARBA" id="ARBA00004123"/>
    </source>
</evidence>
<evidence type="ECO:0000256" key="6">
    <source>
        <dbReference type="ARBA" id="ARBA00022833"/>
    </source>
</evidence>
<feature type="domain" description="C2H2-type" evidence="12">
    <location>
        <begin position="8"/>
        <end position="35"/>
    </location>
</feature>
<dbReference type="EMBL" id="JABSTU010006606">
    <property type="protein sequence ID" value="KAH7932495.1"/>
    <property type="molecule type" value="Genomic_DNA"/>
</dbReference>
<dbReference type="Proteomes" id="UP000821866">
    <property type="component" value="Unassembled WGS sequence"/>
</dbReference>
<organism evidence="13 14">
    <name type="scientific">Rhipicephalus microplus</name>
    <name type="common">Cattle tick</name>
    <name type="synonym">Boophilus microplus</name>
    <dbReference type="NCBI Taxonomy" id="6941"/>
    <lineage>
        <taxon>Eukaryota</taxon>
        <taxon>Metazoa</taxon>
        <taxon>Ecdysozoa</taxon>
        <taxon>Arthropoda</taxon>
        <taxon>Chelicerata</taxon>
        <taxon>Arachnida</taxon>
        <taxon>Acari</taxon>
        <taxon>Parasitiformes</taxon>
        <taxon>Ixodida</taxon>
        <taxon>Ixodoidea</taxon>
        <taxon>Ixodidae</taxon>
        <taxon>Rhipicephalinae</taxon>
        <taxon>Rhipicephalus</taxon>
        <taxon>Boophilus</taxon>
    </lineage>
</organism>
<comment type="subcellular location">
    <subcellularLocation>
        <location evidence="1">Nucleus</location>
    </subcellularLocation>
</comment>
<keyword evidence="8" id="KW-0238">DNA-binding</keyword>
<dbReference type="GO" id="GO:0000977">
    <property type="term" value="F:RNA polymerase II transcription regulatory region sequence-specific DNA binding"/>
    <property type="evidence" value="ECO:0007669"/>
    <property type="project" value="TreeGrafter"/>
</dbReference>
<feature type="domain" description="C2H2-type" evidence="12">
    <location>
        <begin position="36"/>
        <end position="63"/>
    </location>
</feature>
<dbReference type="PANTHER" id="PTHR24381">
    <property type="entry name" value="ZINC FINGER PROTEIN"/>
    <property type="match status" value="1"/>
</dbReference>
<evidence type="ECO:0000256" key="10">
    <source>
        <dbReference type="ARBA" id="ARBA00023242"/>
    </source>
</evidence>
<dbReference type="Pfam" id="PF00096">
    <property type="entry name" value="zf-C2H2"/>
    <property type="match status" value="3"/>
</dbReference>
<evidence type="ECO:0000256" key="8">
    <source>
        <dbReference type="ARBA" id="ARBA00023125"/>
    </source>
</evidence>
<evidence type="ECO:0000256" key="5">
    <source>
        <dbReference type="ARBA" id="ARBA00022771"/>
    </source>
</evidence>
<keyword evidence="9" id="KW-0804">Transcription</keyword>
<dbReference type="VEuPathDB" id="VectorBase:LOC119187264"/>
<evidence type="ECO:0000256" key="9">
    <source>
        <dbReference type="ARBA" id="ARBA00023163"/>
    </source>
</evidence>
<keyword evidence="5 11" id="KW-0863">Zinc-finger</keyword>
<dbReference type="InterPro" id="IPR036236">
    <property type="entry name" value="Znf_C2H2_sf"/>
</dbReference>
<dbReference type="FunFam" id="3.30.160.60:FF:001156">
    <property type="entry name" value="Zinc finger protein 407"/>
    <property type="match status" value="1"/>
</dbReference>
<dbReference type="SUPFAM" id="SSF57667">
    <property type="entry name" value="beta-beta-alpha zinc fingers"/>
    <property type="match status" value="3"/>
</dbReference>
<evidence type="ECO:0000313" key="14">
    <source>
        <dbReference type="Proteomes" id="UP000821866"/>
    </source>
</evidence>
<accession>A0A9J6CVE0</accession>
<keyword evidence="3" id="KW-0479">Metal-binding</keyword>
<proteinExistence type="inferred from homology"/>
<dbReference type="GO" id="GO:0000981">
    <property type="term" value="F:DNA-binding transcription factor activity, RNA polymerase II-specific"/>
    <property type="evidence" value="ECO:0007669"/>
    <property type="project" value="TreeGrafter"/>
</dbReference>
<dbReference type="PROSITE" id="PS50157">
    <property type="entry name" value="ZINC_FINGER_C2H2_2"/>
    <property type="match status" value="5"/>
</dbReference>
<name>A0A9J6CVE0_RHIMP</name>
<dbReference type="InterPro" id="IPR013087">
    <property type="entry name" value="Znf_C2H2_type"/>
</dbReference>